<accession>A0A9W6GK50</accession>
<feature type="transmembrane region" description="Helical" evidence="1">
    <location>
        <begin position="118"/>
        <end position="138"/>
    </location>
</feature>
<evidence type="ECO:0000256" key="1">
    <source>
        <dbReference type="SAM" id="Phobius"/>
    </source>
</evidence>
<dbReference type="AlphaFoldDB" id="A0A9W6GK50"/>
<comment type="caution">
    <text evidence="2">The sequence shown here is derived from an EMBL/GenBank/DDBJ whole genome shotgun (WGS) entry which is preliminary data.</text>
</comment>
<protein>
    <submittedName>
        <fullName evidence="2">Membrane protein</fullName>
    </submittedName>
</protein>
<dbReference type="RefSeq" id="WP_281833570.1">
    <property type="nucleotide sequence ID" value="NZ_BSDY01000003.1"/>
</dbReference>
<feature type="transmembrane region" description="Helical" evidence="1">
    <location>
        <begin position="241"/>
        <end position="261"/>
    </location>
</feature>
<proteinExistence type="predicted"/>
<dbReference type="InterPro" id="IPR009323">
    <property type="entry name" value="DUF979"/>
</dbReference>
<reference evidence="2" key="1">
    <citation type="submission" date="2022-12" db="EMBL/GenBank/DDBJ databases">
        <title>Reference genome sequencing for broad-spectrum identification of bacterial and archaeal isolates by mass spectrometry.</title>
        <authorList>
            <person name="Sekiguchi Y."/>
            <person name="Tourlousse D.M."/>
        </authorList>
    </citation>
    <scope>NUCLEOTIDE SEQUENCE</scope>
    <source>
        <strain evidence="2">10succ1</strain>
    </source>
</reference>
<feature type="transmembrane region" description="Helical" evidence="1">
    <location>
        <begin position="6"/>
        <end position="26"/>
    </location>
</feature>
<evidence type="ECO:0000313" key="3">
    <source>
        <dbReference type="Proteomes" id="UP001144471"/>
    </source>
</evidence>
<dbReference type="Proteomes" id="UP001144471">
    <property type="component" value="Unassembled WGS sequence"/>
</dbReference>
<feature type="transmembrane region" description="Helical" evidence="1">
    <location>
        <begin position="94"/>
        <end position="112"/>
    </location>
</feature>
<feature type="transmembrane region" description="Helical" evidence="1">
    <location>
        <begin position="281"/>
        <end position="303"/>
    </location>
</feature>
<keyword evidence="3" id="KW-1185">Reference proteome</keyword>
<dbReference type="EMBL" id="BSDY01000003">
    <property type="protein sequence ID" value="GLI55236.1"/>
    <property type="molecule type" value="Genomic_DNA"/>
</dbReference>
<organism evidence="2 3">
    <name type="scientific">Propionigenium maris DSM 9537</name>
    <dbReference type="NCBI Taxonomy" id="1123000"/>
    <lineage>
        <taxon>Bacteria</taxon>
        <taxon>Fusobacteriati</taxon>
        <taxon>Fusobacteriota</taxon>
        <taxon>Fusobacteriia</taxon>
        <taxon>Fusobacteriales</taxon>
        <taxon>Fusobacteriaceae</taxon>
        <taxon>Propionigenium</taxon>
    </lineage>
</organism>
<feature type="transmembrane region" description="Helical" evidence="1">
    <location>
        <begin position="159"/>
        <end position="180"/>
    </location>
</feature>
<name>A0A9W6GK50_9FUSO</name>
<keyword evidence="1" id="KW-0472">Membrane</keyword>
<keyword evidence="1" id="KW-0812">Transmembrane</keyword>
<gene>
    <name evidence="2" type="ORF">PM10SUCC1_07510</name>
</gene>
<feature type="transmembrane region" description="Helical" evidence="1">
    <location>
        <begin position="33"/>
        <end position="50"/>
    </location>
</feature>
<dbReference type="Pfam" id="PF06166">
    <property type="entry name" value="DUF979"/>
    <property type="match status" value="1"/>
</dbReference>
<evidence type="ECO:0000313" key="2">
    <source>
        <dbReference type="EMBL" id="GLI55236.1"/>
    </source>
</evidence>
<sequence>MKSIILEGMYILTGLVAISTGFYALLDKEHTKKAGTAVFWIIFGVIFMGGKAIPDYIVGGLILVMGVLTAMRRVGAGSQSVSSEEYRRRKSEGIGNLIFLPALTIGVVAFATAQFTSLGGLVGLGLGVLVSLVLTLIITKEDPKYVGYEGSRMLQQIGATAILPQLLAALGALFAMAGVGEVISQVMGGIVPEGSRFAGVAIYCIAMAVFTIIMGNAFAAFAVITAGIGIPFVFSQGANPAIAGILGLTAGYCGTLLTPMAANFNVVPAAIMEMENKNGVILAQLPVSMAMLAIHIVLMYFWAF</sequence>
<feature type="transmembrane region" description="Helical" evidence="1">
    <location>
        <begin position="200"/>
        <end position="229"/>
    </location>
</feature>
<keyword evidence="1" id="KW-1133">Transmembrane helix</keyword>